<dbReference type="Gene3D" id="2.160.20.20">
    <property type="match status" value="2"/>
</dbReference>
<evidence type="ECO:0000256" key="9">
    <source>
        <dbReference type="ARBA" id="ARBA00022729"/>
    </source>
</evidence>
<dbReference type="SUPFAM" id="SSF51126">
    <property type="entry name" value="Pectin lyase-like"/>
    <property type="match status" value="1"/>
</dbReference>
<evidence type="ECO:0000256" key="10">
    <source>
        <dbReference type="ARBA" id="ARBA00022764"/>
    </source>
</evidence>
<feature type="chain" id="PRO_5016690385" evidence="17">
    <location>
        <begin position="26"/>
        <end position="1398"/>
    </location>
</feature>
<gene>
    <name evidence="20" type="primary">iga_1</name>
    <name evidence="20" type="ORF">NCTC9380_00605</name>
</gene>
<dbReference type="SUPFAM" id="SSF103515">
    <property type="entry name" value="Autotransporter"/>
    <property type="match status" value="1"/>
</dbReference>
<evidence type="ECO:0000256" key="2">
    <source>
        <dbReference type="ARBA" id="ARBA00004418"/>
    </source>
</evidence>
<feature type="domain" description="Peptidase S6" evidence="19">
    <location>
        <begin position="26"/>
        <end position="287"/>
    </location>
</feature>
<dbReference type="PRINTS" id="PR00921">
    <property type="entry name" value="IGASERPTASE"/>
</dbReference>
<dbReference type="GO" id="GO:0009279">
    <property type="term" value="C:cell outer membrane"/>
    <property type="evidence" value="ECO:0007669"/>
    <property type="project" value="UniProtKB-SubCell"/>
</dbReference>
<evidence type="ECO:0000256" key="17">
    <source>
        <dbReference type="SAM" id="SignalP"/>
    </source>
</evidence>
<dbReference type="PANTHER" id="PTHR12338:SF10">
    <property type="entry name" value="ADHESION AND PENETRATION PROTEIN AUTOTRANSPORTER"/>
    <property type="match status" value="1"/>
</dbReference>
<evidence type="ECO:0000259" key="18">
    <source>
        <dbReference type="PROSITE" id="PS51208"/>
    </source>
</evidence>
<dbReference type="InterPro" id="IPR057393">
    <property type="entry name" value="PIC_HAP1_IgA0_b-sol2"/>
</dbReference>
<accession>A0A378NA71</accession>
<dbReference type="GO" id="GO:0042597">
    <property type="term" value="C:periplasmic space"/>
    <property type="evidence" value="ECO:0007669"/>
    <property type="project" value="UniProtKB-SubCell"/>
</dbReference>
<keyword evidence="13" id="KW-0472">Membrane</keyword>
<reference evidence="20 21" key="1">
    <citation type="submission" date="2018-06" db="EMBL/GenBank/DDBJ databases">
        <authorList>
            <consortium name="Pathogen Informatics"/>
            <person name="Doyle S."/>
        </authorList>
    </citation>
    <scope>NUCLEOTIDE SEQUENCE [LARGE SCALE GENOMIC DNA]</scope>
    <source>
        <strain evidence="20 21">NCTC9380</strain>
    </source>
</reference>
<dbReference type="GO" id="GO:0006508">
    <property type="term" value="P:proteolysis"/>
    <property type="evidence" value="ECO:0007669"/>
    <property type="project" value="UniProtKB-KW"/>
</dbReference>
<dbReference type="InterPro" id="IPR050909">
    <property type="entry name" value="Bact_Autotransporter_VF"/>
</dbReference>
<evidence type="ECO:0000256" key="11">
    <source>
        <dbReference type="ARBA" id="ARBA00022801"/>
    </source>
</evidence>
<proteinExistence type="predicted"/>
<keyword evidence="9 17" id="KW-0732">Signal</keyword>
<dbReference type="Pfam" id="PF03212">
    <property type="entry name" value="Pertactin"/>
    <property type="match status" value="1"/>
</dbReference>
<dbReference type="Proteomes" id="UP000254031">
    <property type="component" value="Unassembled WGS sequence"/>
</dbReference>
<dbReference type="PROSITE" id="PS51208">
    <property type="entry name" value="AUTOTRANSPORTER"/>
    <property type="match status" value="1"/>
</dbReference>
<evidence type="ECO:0000313" key="20">
    <source>
        <dbReference type="EMBL" id="STY65342.1"/>
    </source>
</evidence>
<dbReference type="Pfam" id="PF24078">
    <property type="entry name" value="Beta-sol_PIC_HAP1_IgA0_2nd"/>
    <property type="match status" value="1"/>
</dbReference>
<evidence type="ECO:0000313" key="21">
    <source>
        <dbReference type="Proteomes" id="UP000254031"/>
    </source>
</evidence>
<dbReference type="Gene3D" id="2.40.128.130">
    <property type="entry name" value="Autotransporter beta-domain"/>
    <property type="match status" value="1"/>
</dbReference>
<evidence type="ECO:0000256" key="14">
    <source>
        <dbReference type="ARBA" id="ARBA00023145"/>
    </source>
</evidence>
<feature type="signal peptide" evidence="17">
    <location>
        <begin position="1"/>
        <end position="25"/>
    </location>
</feature>
<dbReference type="Pfam" id="PF02395">
    <property type="entry name" value="Peptidase_S6"/>
    <property type="match status" value="1"/>
</dbReference>
<dbReference type="InterPro" id="IPR000710">
    <property type="entry name" value="Peptidase_S6"/>
</dbReference>
<keyword evidence="10" id="KW-0574">Periplasm</keyword>
<evidence type="ECO:0000256" key="15">
    <source>
        <dbReference type="ARBA" id="ARBA00023237"/>
    </source>
</evidence>
<dbReference type="InterPro" id="IPR030396">
    <property type="entry name" value="Peptidase_S6_dom"/>
</dbReference>
<sequence>MKTKTFTRSYLASFVTIVLSLPAVASVVRNDVDYQYFRDFAENKGPFSVGSMNIDIKDNNGQLVGTMLHNLPMVDFSAMVRGGYSTLIAPQYLVSVAHNTGYKNVQFGAAGYNPDSHHYTYKIVDRNDYEKVQGGLHPDYHTPRLNKLVTEVVPAAVTNAGTSIKPYLNEERFPMFLRAGSGTQALRGKESNKTTGIAGAYEYLTGGTTLQLSKSSPDHWLDYSSNLYQVSYGPLSTYALPGDSGSGSYAYDMNEKRWVLVGVLNFYNGMDNQFNRSAIIRKDFHEKKFAEDIAGTINNTVQNAQFNWTAQGKSSSLSQSNNVQKLNVDLKDSSIANQNTSLPQENHGKTINFNGKDATIVLKQDIDQGAGALNLNANLTIRPETDQTWQGAGIIVGKDKKVNWQVKNPQGDRLSKLGEGTLYVNGRGQNLGDISVGDGIVILNQQADHQGRKQAFNTVGIVSGRPTVVLGSADQVNPDNIYFGFRGGRLDLNGNSIAFKRIQNSDKHARIVNHNRDHISTLIIQGQDPLTSNDLIWGKWASNSPADIYEYTNPYQNKRKDYFRLKGNSRVYYPTNATSNDHWEFLSSNREQAIQKILDAKNLRQRYDTFNGFIGEDASNKTNGILNVVFDTKTEVNTEQDKLKNIYTMSGGFNLNGELTLKGGTLLLSGHPTPHAYDIKNKHDVVRENDWQDSHFTAKNITVNKMAQLYIGRNVNEVNSHFTATDKAKLNLGFINRSTPSCYDSEYTGTTHCEVQAVISDNIFANLATTAIKGNVKLQNHSQLNLGKANLTGSVQADQTTHITLANHSHWLNNGTSQIGHLTMEKGSILSLNDKFATTEIPVRFNKMIIQGNLKGNGRINYTANLAKGESDHLQVDGIAEGNFVLAVRNSTTEANPKSSLNLLSLKNSNQEGNKVSISLENNYVDLGTYRYVLENRNHNYHLFNPLIPNSTSKEMNATSVSSIPKKESVTNVPTLDKKETEQNLTQLQKDFSAHQLENQKAKQSMINAQSELRRLNSQLNVLQKYVNSRRLGYYTQQAVLEQISIIQNKIKQTQTIFNDANATVKLTDQKLEEAKLALGSVNDLVLIKASAPAMQATNQDTSMMNIIQADWISQYANTALSELSAQANSALQISNSLDRQLFKQSDKFNVWSSVEHQKTEHKSDLYRPYKQQTNLTQLGIQMPIDNGLMFGVALSKNHANAEFNEGVNGKSNLLMASLYGKWQSQQGTFISLDGSYGKAKNQLYLFGENHFTRRISSIGANIGHQFDLAGVQIQPTIGARYYHFSGQDYTLGGAKISSPNTHFMTYQAGLKASKTFSLDDWKVEPSITTHYVDASNKRLAVNVNNNNINQRFGRYLKTEAGIRFEHNQWQFDLHAGFINGNEIKKQHFAGVKLGYSW</sequence>
<dbReference type="InterPro" id="IPR012332">
    <property type="entry name" value="Autotransporter_pectin_lyase_C"/>
</dbReference>
<evidence type="ECO:0000256" key="12">
    <source>
        <dbReference type="ARBA" id="ARBA00022825"/>
    </source>
</evidence>
<evidence type="ECO:0000256" key="7">
    <source>
        <dbReference type="ARBA" id="ARBA00022670"/>
    </source>
</evidence>
<dbReference type="RefSeq" id="WP_006252259.1">
    <property type="nucleotide sequence ID" value="NZ_CP017484.1"/>
</dbReference>
<keyword evidence="5" id="KW-1134">Transmembrane beta strand</keyword>
<keyword evidence="7 20" id="KW-0645">Protease</keyword>
<dbReference type="GO" id="GO:0009986">
    <property type="term" value="C:cell surface"/>
    <property type="evidence" value="ECO:0007669"/>
    <property type="project" value="UniProtKB-SubCell"/>
</dbReference>
<evidence type="ECO:0000256" key="16">
    <source>
        <dbReference type="SAM" id="Coils"/>
    </source>
</evidence>
<dbReference type="Gene3D" id="3.30.160.280">
    <property type="match status" value="1"/>
</dbReference>
<keyword evidence="8" id="KW-0812">Transmembrane</keyword>
<dbReference type="Pfam" id="PF03797">
    <property type="entry name" value="Autotransporter"/>
    <property type="match status" value="1"/>
</dbReference>
<dbReference type="PANTHER" id="PTHR12338">
    <property type="entry name" value="AUTOTRANSPORTER"/>
    <property type="match status" value="1"/>
</dbReference>
<dbReference type="InterPro" id="IPR036709">
    <property type="entry name" value="Autotransporte_beta_dom_sf"/>
</dbReference>
<keyword evidence="14" id="KW-0865">Zymogen</keyword>
<dbReference type="InterPro" id="IPR004899">
    <property type="entry name" value="Pertactin_central"/>
</dbReference>
<dbReference type="Gene3D" id="2.40.10.120">
    <property type="match status" value="1"/>
</dbReference>
<evidence type="ECO:0000256" key="1">
    <source>
        <dbReference type="ARBA" id="ARBA00004241"/>
    </source>
</evidence>
<comment type="subcellular location">
    <subcellularLocation>
        <location evidence="3">Cell outer membrane</location>
        <topology evidence="3">Multi-pass membrane protein</topology>
    </subcellularLocation>
    <subcellularLocation>
        <location evidence="1">Cell surface</location>
    </subcellularLocation>
    <subcellularLocation>
        <location evidence="2">Periplasm</location>
    </subcellularLocation>
    <subcellularLocation>
        <location evidence="4">Secreted</location>
    </subcellularLocation>
</comment>
<dbReference type="SMART" id="SM00869">
    <property type="entry name" value="Autotransporter"/>
    <property type="match status" value="1"/>
</dbReference>
<feature type="domain" description="Autotransporter" evidence="18">
    <location>
        <begin position="1144"/>
        <end position="1398"/>
    </location>
</feature>
<evidence type="ECO:0000256" key="8">
    <source>
        <dbReference type="ARBA" id="ARBA00022692"/>
    </source>
</evidence>
<name>A0A378NA71_MANHA</name>
<dbReference type="EMBL" id="UGPL01000006">
    <property type="protein sequence ID" value="STY65342.1"/>
    <property type="molecule type" value="Genomic_DNA"/>
</dbReference>
<evidence type="ECO:0000256" key="6">
    <source>
        <dbReference type="ARBA" id="ARBA00022525"/>
    </source>
</evidence>
<keyword evidence="16" id="KW-0175">Coiled coil</keyword>
<dbReference type="EC" id="3.4.21.72" evidence="20"/>
<dbReference type="PROSITE" id="PS51691">
    <property type="entry name" value="PEPTIDASE_S6"/>
    <property type="match status" value="1"/>
</dbReference>
<evidence type="ECO:0000256" key="4">
    <source>
        <dbReference type="ARBA" id="ARBA00004613"/>
    </source>
</evidence>
<protein>
    <submittedName>
        <fullName evidence="20">Immunoglobulin A1 protease autotransporter</fullName>
        <ecNumber evidence="20">3.4.21.72</ecNumber>
    </submittedName>
</protein>
<keyword evidence="15" id="KW-0998">Cell outer membrane</keyword>
<dbReference type="GO" id="GO:0005576">
    <property type="term" value="C:extracellular region"/>
    <property type="evidence" value="ECO:0007669"/>
    <property type="project" value="UniProtKB-SubCell"/>
</dbReference>
<keyword evidence="12" id="KW-0720">Serine protease</keyword>
<dbReference type="InterPro" id="IPR011050">
    <property type="entry name" value="Pectin_lyase_fold/virulence"/>
</dbReference>
<dbReference type="GO" id="GO:0004252">
    <property type="term" value="F:serine-type endopeptidase activity"/>
    <property type="evidence" value="ECO:0007669"/>
    <property type="project" value="InterPro"/>
</dbReference>
<evidence type="ECO:0000256" key="3">
    <source>
        <dbReference type="ARBA" id="ARBA00004571"/>
    </source>
</evidence>
<dbReference type="InterPro" id="IPR005546">
    <property type="entry name" value="Autotransporte_beta"/>
</dbReference>
<keyword evidence="6" id="KW-0964">Secreted</keyword>
<evidence type="ECO:0000259" key="19">
    <source>
        <dbReference type="PROSITE" id="PS51691"/>
    </source>
</evidence>
<evidence type="ECO:0000256" key="13">
    <source>
        <dbReference type="ARBA" id="ARBA00023136"/>
    </source>
</evidence>
<evidence type="ECO:0000256" key="5">
    <source>
        <dbReference type="ARBA" id="ARBA00022452"/>
    </source>
</evidence>
<organism evidence="20 21">
    <name type="scientific">Mannheimia haemolytica</name>
    <name type="common">Pasteurella haemolytica</name>
    <dbReference type="NCBI Taxonomy" id="75985"/>
    <lineage>
        <taxon>Bacteria</taxon>
        <taxon>Pseudomonadati</taxon>
        <taxon>Pseudomonadota</taxon>
        <taxon>Gammaproteobacteria</taxon>
        <taxon>Pasteurellales</taxon>
        <taxon>Pasteurellaceae</taxon>
        <taxon>Mannheimia</taxon>
    </lineage>
</organism>
<feature type="coiled-coil region" evidence="16">
    <location>
        <begin position="978"/>
        <end position="1026"/>
    </location>
</feature>
<keyword evidence="11 20" id="KW-0378">Hydrolase</keyword>